<name>A0A8I3A4Q7_9AGAM</name>
<feature type="chain" id="PRO_5034883042" evidence="1">
    <location>
        <begin position="26"/>
        <end position="200"/>
    </location>
</feature>
<dbReference type="AlphaFoldDB" id="A0A8I3A4Q7"/>
<protein>
    <submittedName>
        <fullName evidence="2">Uncharacterized protein</fullName>
    </submittedName>
</protein>
<gene>
    <name evidence="2" type="ORF">JVT61DRAFT_10749</name>
</gene>
<reference evidence="2" key="1">
    <citation type="submission" date="2021-03" db="EMBL/GenBank/DDBJ databases">
        <title>Evolutionary innovations through gain and loss of genes in the ectomycorrhizal Boletales.</title>
        <authorList>
            <person name="Wu G."/>
            <person name="Miyauchi S."/>
            <person name="Morin E."/>
            <person name="Yang Z.-L."/>
            <person name="Xu J."/>
            <person name="Martin F.M."/>
        </authorList>
    </citation>
    <scope>NUCLEOTIDE SEQUENCE</scope>
    <source>
        <strain evidence="2">BR01</strain>
    </source>
</reference>
<dbReference type="Proteomes" id="UP000683000">
    <property type="component" value="Unassembled WGS sequence"/>
</dbReference>
<dbReference type="OrthoDB" id="3260206at2759"/>
<evidence type="ECO:0000313" key="2">
    <source>
        <dbReference type="EMBL" id="KAG6371026.1"/>
    </source>
</evidence>
<proteinExistence type="predicted"/>
<accession>A0A8I3A4Q7</accession>
<feature type="signal peptide" evidence="1">
    <location>
        <begin position="1"/>
        <end position="25"/>
    </location>
</feature>
<dbReference type="EMBL" id="JAGFBS010000041">
    <property type="protein sequence ID" value="KAG6371026.1"/>
    <property type="molecule type" value="Genomic_DNA"/>
</dbReference>
<keyword evidence="3" id="KW-1185">Reference proteome</keyword>
<organism evidence="2 3">
    <name type="scientific">Boletus reticuloceps</name>
    <dbReference type="NCBI Taxonomy" id="495285"/>
    <lineage>
        <taxon>Eukaryota</taxon>
        <taxon>Fungi</taxon>
        <taxon>Dikarya</taxon>
        <taxon>Basidiomycota</taxon>
        <taxon>Agaricomycotina</taxon>
        <taxon>Agaricomycetes</taxon>
        <taxon>Agaricomycetidae</taxon>
        <taxon>Boletales</taxon>
        <taxon>Boletineae</taxon>
        <taxon>Boletaceae</taxon>
        <taxon>Boletoideae</taxon>
        <taxon>Boletus</taxon>
    </lineage>
</organism>
<sequence length="200" mass="23287">MEEIVKKRKLVCLSVFFYLLVSTDPLPVAQELAQLYAPRSPMSQLPERYHVTKENPEPPKLYFAFPHLNKALYKYAEEYDLTRYIRCDPKVPSPATLFSVAGHLSKHVDYGLNVAFPFLNTADCTSIIVLYDNYTMNNKQLIEEDEEDVIEMVQEALGYDKLVRPKWYFDVHDPWQPGDEEDDEDTNQVGPFLFIVSTRR</sequence>
<evidence type="ECO:0000313" key="3">
    <source>
        <dbReference type="Proteomes" id="UP000683000"/>
    </source>
</evidence>
<evidence type="ECO:0000256" key="1">
    <source>
        <dbReference type="SAM" id="SignalP"/>
    </source>
</evidence>
<keyword evidence="1" id="KW-0732">Signal</keyword>
<comment type="caution">
    <text evidence="2">The sequence shown here is derived from an EMBL/GenBank/DDBJ whole genome shotgun (WGS) entry which is preliminary data.</text>
</comment>